<keyword evidence="17" id="KW-1185">Reference proteome</keyword>
<evidence type="ECO:0000256" key="13">
    <source>
        <dbReference type="SAM" id="SignalP"/>
    </source>
</evidence>
<reference evidence="16" key="3">
    <citation type="submission" date="2016-03" db="UniProtKB">
        <authorList>
            <consortium name="EnsemblProtists"/>
        </authorList>
    </citation>
    <scope>IDENTIFICATION</scope>
</reference>
<dbReference type="PANTHER" id="PTHR18966">
    <property type="entry name" value="IONOTROPIC GLUTAMATE RECEPTOR"/>
    <property type="match status" value="1"/>
</dbReference>
<evidence type="ECO:0000256" key="7">
    <source>
        <dbReference type="ARBA" id="ARBA00023170"/>
    </source>
</evidence>
<sequence length="877" mass="95399">MSMREMFYSTILFILFAQVSDASRGFFGHDSHALPMDSFLNVREVRRTYGNGRLSGLTMELFDTLSKELGCSFRFLYPCLRSEFYSSGVCSQPSPDLAFQMLGESSECKADACPAGFYRKGCGNQELGFCVRCDVCAPGMYRVGCSNLSPGQCVSCPANTTASTYDYRDHCAPCSAPCSGATPVEVKGCTTTQDRLCMKIVQTSLSCSSTQYITTGENVSCVGCAPCPSGFYRAGCGGDQPGTCKSCPTATYNTDNSTYATSCLSCLDSPCPQGTWRKGCSGGSQGECVACSTCPAGDFRLGCGGISEGGCVQVEGSFFGGSKFNNVTGVVDDEVLCPNNQCLTAGAHKIVNTRLTNFDMTVGYMSRGFRLVVKKKEVPADLMAWAQPFSYVLWICILIEVLVAAACLIVSEGNGKNESIPSRLFKEIQTSIYWSFSVILGAADLVMETNPGRTLFMGQLIFAIILQAVYTGNLASFLANINTETALDRVEDLFDTRSAKYRPTTRVCYLTSDISVKAYLDSESSKFPSAKFISIPAPSLMDCLMMVYREDADCTFYDGPVVLDSIAQDFYAKGLCGSPGGFCSDPSYTDEASCLCSSASADATGTPQTCVSTGNQWTPVWGELVLVGDAFKPFGYGVGFRADKGQLGSSRLPWHFPLSQVLLEQRKSGVISMLEHKYIPEIGNLQCSAAASAANVLDVVNVLGLVIIVMGIYVIGIVVFFYNQIELFFFRTFPFLASKEFKEQQAQAEEEEEEEEEEEPRISFEYIETDCNQEQVESDGDEDQHEVHQKLSKLSRQLSEIEANILNSARSKGLLLEPAGQEEEDIFGLFNKGFQDLTSNIMSQIEPNSSSSKARENGSVKRRAASKVNGEFVFPGM</sequence>
<evidence type="ECO:0000256" key="1">
    <source>
        <dbReference type="ARBA" id="ARBA00004141"/>
    </source>
</evidence>
<dbReference type="InterPro" id="IPR015683">
    <property type="entry name" value="Ionotropic_Glu_rcpt"/>
</dbReference>
<evidence type="ECO:0000256" key="2">
    <source>
        <dbReference type="ARBA" id="ARBA00022448"/>
    </source>
</evidence>
<feature type="transmembrane region" description="Helical" evidence="12">
    <location>
        <begin position="391"/>
        <end position="410"/>
    </location>
</feature>
<evidence type="ECO:0000256" key="9">
    <source>
        <dbReference type="ARBA" id="ARBA00023286"/>
    </source>
</evidence>
<evidence type="ECO:0000256" key="11">
    <source>
        <dbReference type="PROSITE-ProRule" id="PRU00206"/>
    </source>
</evidence>
<dbReference type="Gene3D" id="2.10.50.10">
    <property type="entry name" value="Tumor Necrosis Factor Receptor, subunit A, domain 2"/>
    <property type="match status" value="1"/>
</dbReference>
<keyword evidence="6 12" id="KW-0472">Membrane</keyword>
<keyword evidence="11" id="KW-1015">Disulfide bond</keyword>
<dbReference type="Proteomes" id="UP000011087">
    <property type="component" value="Unassembled WGS sequence"/>
</dbReference>
<evidence type="ECO:0000259" key="14">
    <source>
        <dbReference type="PROSITE" id="PS50050"/>
    </source>
</evidence>
<keyword evidence="2" id="KW-0813">Transport</keyword>
<dbReference type="KEGG" id="gtt:GUITHDRAFT_114856"/>
<keyword evidence="3 12" id="KW-0812">Transmembrane</keyword>
<dbReference type="Pfam" id="PF00060">
    <property type="entry name" value="Lig_chan"/>
    <property type="match status" value="1"/>
</dbReference>
<evidence type="ECO:0000256" key="8">
    <source>
        <dbReference type="ARBA" id="ARBA00023180"/>
    </source>
</evidence>
<name>L1IRS7_GUITC</name>
<feature type="transmembrane region" description="Helical" evidence="12">
    <location>
        <begin position="702"/>
        <end position="722"/>
    </location>
</feature>
<dbReference type="SUPFAM" id="SSF53850">
    <property type="entry name" value="Periplasmic binding protein-like II"/>
    <property type="match status" value="1"/>
</dbReference>
<dbReference type="GO" id="GO:0016020">
    <property type="term" value="C:membrane"/>
    <property type="evidence" value="ECO:0007669"/>
    <property type="project" value="UniProtKB-SubCell"/>
</dbReference>
<organism evidence="15">
    <name type="scientific">Guillardia theta (strain CCMP2712)</name>
    <name type="common">Cryptophyte</name>
    <dbReference type="NCBI Taxonomy" id="905079"/>
    <lineage>
        <taxon>Eukaryota</taxon>
        <taxon>Cryptophyceae</taxon>
        <taxon>Pyrenomonadales</taxon>
        <taxon>Geminigeraceae</taxon>
        <taxon>Guillardia</taxon>
    </lineage>
</organism>
<comment type="subcellular location">
    <subcellularLocation>
        <location evidence="1">Membrane</location>
        <topology evidence="1">Multi-pass membrane protein</topology>
    </subcellularLocation>
</comment>
<dbReference type="GO" id="GO:0015276">
    <property type="term" value="F:ligand-gated monoatomic ion channel activity"/>
    <property type="evidence" value="ECO:0007669"/>
    <property type="project" value="InterPro"/>
</dbReference>
<evidence type="ECO:0000256" key="12">
    <source>
        <dbReference type="SAM" id="Phobius"/>
    </source>
</evidence>
<feature type="transmembrane region" description="Helical" evidence="12">
    <location>
        <begin position="431"/>
        <end position="447"/>
    </location>
</feature>
<dbReference type="RefSeq" id="XP_005825956.1">
    <property type="nucleotide sequence ID" value="XM_005825899.1"/>
</dbReference>
<reference evidence="17" key="2">
    <citation type="submission" date="2012-11" db="EMBL/GenBank/DDBJ databases">
        <authorList>
            <person name="Kuo A."/>
            <person name="Curtis B.A."/>
            <person name="Tanifuji G."/>
            <person name="Burki F."/>
            <person name="Gruber A."/>
            <person name="Irimia M."/>
            <person name="Maruyama S."/>
            <person name="Arias M.C."/>
            <person name="Ball S.G."/>
            <person name="Gile G.H."/>
            <person name="Hirakawa Y."/>
            <person name="Hopkins J.F."/>
            <person name="Rensing S.A."/>
            <person name="Schmutz J."/>
            <person name="Symeonidi A."/>
            <person name="Elias M."/>
            <person name="Eveleigh R.J."/>
            <person name="Herman E.K."/>
            <person name="Klute M.J."/>
            <person name="Nakayama T."/>
            <person name="Obornik M."/>
            <person name="Reyes-Prieto A."/>
            <person name="Armbrust E.V."/>
            <person name="Aves S.J."/>
            <person name="Beiko R.G."/>
            <person name="Coutinho P."/>
            <person name="Dacks J.B."/>
            <person name="Durnford D.G."/>
            <person name="Fast N.M."/>
            <person name="Green B.R."/>
            <person name="Grisdale C."/>
            <person name="Hempe F."/>
            <person name="Henrissat B."/>
            <person name="Hoppner M.P."/>
            <person name="Ishida K.-I."/>
            <person name="Kim E."/>
            <person name="Koreny L."/>
            <person name="Kroth P.G."/>
            <person name="Liu Y."/>
            <person name="Malik S.-B."/>
            <person name="Maier U.G."/>
            <person name="McRose D."/>
            <person name="Mock T."/>
            <person name="Neilson J.A."/>
            <person name="Onodera N.T."/>
            <person name="Poole A.M."/>
            <person name="Pritham E.J."/>
            <person name="Richards T.A."/>
            <person name="Rocap G."/>
            <person name="Roy S.W."/>
            <person name="Sarai C."/>
            <person name="Schaack S."/>
            <person name="Shirato S."/>
            <person name="Slamovits C.H."/>
            <person name="Spencer D.F."/>
            <person name="Suzuki S."/>
            <person name="Worden A.Z."/>
            <person name="Zauner S."/>
            <person name="Barry K."/>
            <person name="Bell C."/>
            <person name="Bharti A.K."/>
            <person name="Crow J.A."/>
            <person name="Grimwood J."/>
            <person name="Kramer R."/>
            <person name="Lindquist E."/>
            <person name="Lucas S."/>
            <person name="Salamov A."/>
            <person name="McFadden G.I."/>
            <person name="Lane C.E."/>
            <person name="Keeling P.J."/>
            <person name="Gray M.W."/>
            <person name="Grigoriev I.V."/>
            <person name="Archibald J.M."/>
        </authorList>
    </citation>
    <scope>NUCLEOTIDE SEQUENCE</scope>
    <source>
        <strain evidence="17">CCMP2712</strain>
    </source>
</reference>
<keyword evidence="10" id="KW-0407">Ion channel</keyword>
<evidence type="ECO:0000256" key="3">
    <source>
        <dbReference type="ARBA" id="ARBA00022692"/>
    </source>
</evidence>
<evidence type="ECO:0000256" key="6">
    <source>
        <dbReference type="ARBA" id="ARBA00023136"/>
    </source>
</evidence>
<dbReference type="AlphaFoldDB" id="L1IRS7"/>
<keyword evidence="7" id="KW-0675">Receptor</keyword>
<dbReference type="OrthoDB" id="5984008at2759"/>
<keyword evidence="13" id="KW-0732">Signal</keyword>
<dbReference type="Gene3D" id="1.10.287.70">
    <property type="match status" value="1"/>
</dbReference>
<protein>
    <recommendedName>
        <fullName evidence="14">TNFR-Cys domain-containing protein</fullName>
    </recommendedName>
</protein>
<dbReference type="HOGENOM" id="CLU_328031_0_0_1"/>
<proteinExistence type="predicted"/>
<gene>
    <name evidence="15" type="ORF">GUITHDRAFT_114856</name>
</gene>
<keyword evidence="9" id="KW-1071">Ligand-gated ion channel</keyword>
<feature type="domain" description="TNFR-Cys" evidence="14">
    <location>
        <begin position="155"/>
        <end position="197"/>
    </location>
</feature>
<evidence type="ECO:0000256" key="10">
    <source>
        <dbReference type="ARBA" id="ARBA00023303"/>
    </source>
</evidence>
<dbReference type="PaxDb" id="55529-EKX38976"/>
<keyword evidence="8" id="KW-0325">Glycoprotein</keyword>
<dbReference type="SUPFAM" id="SSF81324">
    <property type="entry name" value="Voltage-gated potassium channels"/>
    <property type="match status" value="1"/>
</dbReference>
<dbReference type="PROSITE" id="PS50050">
    <property type="entry name" value="TNFR_NGFR_2"/>
    <property type="match status" value="1"/>
</dbReference>
<keyword evidence="4 12" id="KW-1133">Transmembrane helix</keyword>
<dbReference type="CDD" id="cd00185">
    <property type="entry name" value="TNFRSF"/>
    <property type="match status" value="1"/>
</dbReference>
<evidence type="ECO:0000313" key="15">
    <source>
        <dbReference type="EMBL" id="EKX38976.1"/>
    </source>
</evidence>
<feature type="chain" id="PRO_5008770420" description="TNFR-Cys domain-containing protein" evidence="13">
    <location>
        <begin position="23"/>
        <end position="877"/>
    </location>
</feature>
<dbReference type="InterPro" id="IPR001368">
    <property type="entry name" value="TNFR/NGFR_Cys_rich_reg"/>
</dbReference>
<dbReference type="EnsemblProtists" id="EKX38976">
    <property type="protein sequence ID" value="EKX38976"/>
    <property type="gene ID" value="GUITHDRAFT_114856"/>
</dbReference>
<dbReference type="InterPro" id="IPR001320">
    <property type="entry name" value="Iontro_rcpt_C"/>
</dbReference>
<keyword evidence="5" id="KW-0406">Ion transport</keyword>
<dbReference type="STRING" id="905079.L1IRS7"/>
<evidence type="ECO:0000313" key="17">
    <source>
        <dbReference type="Proteomes" id="UP000011087"/>
    </source>
</evidence>
<feature type="transmembrane region" description="Helical" evidence="12">
    <location>
        <begin position="459"/>
        <end position="479"/>
    </location>
</feature>
<evidence type="ECO:0000256" key="5">
    <source>
        <dbReference type="ARBA" id="ARBA00023065"/>
    </source>
</evidence>
<feature type="disulfide bond" evidence="11">
    <location>
        <begin position="156"/>
        <end position="171"/>
    </location>
</feature>
<feature type="signal peptide" evidence="13">
    <location>
        <begin position="1"/>
        <end position="22"/>
    </location>
</feature>
<evidence type="ECO:0000256" key="4">
    <source>
        <dbReference type="ARBA" id="ARBA00022989"/>
    </source>
</evidence>
<reference evidence="15 17" key="1">
    <citation type="journal article" date="2012" name="Nature">
        <title>Algal genomes reveal evolutionary mosaicism and the fate of nucleomorphs.</title>
        <authorList>
            <consortium name="DOE Joint Genome Institute"/>
            <person name="Curtis B.A."/>
            <person name="Tanifuji G."/>
            <person name="Burki F."/>
            <person name="Gruber A."/>
            <person name="Irimia M."/>
            <person name="Maruyama S."/>
            <person name="Arias M.C."/>
            <person name="Ball S.G."/>
            <person name="Gile G.H."/>
            <person name="Hirakawa Y."/>
            <person name="Hopkins J.F."/>
            <person name="Kuo A."/>
            <person name="Rensing S.A."/>
            <person name="Schmutz J."/>
            <person name="Symeonidi A."/>
            <person name="Elias M."/>
            <person name="Eveleigh R.J."/>
            <person name="Herman E.K."/>
            <person name="Klute M.J."/>
            <person name="Nakayama T."/>
            <person name="Obornik M."/>
            <person name="Reyes-Prieto A."/>
            <person name="Armbrust E.V."/>
            <person name="Aves S.J."/>
            <person name="Beiko R.G."/>
            <person name="Coutinho P."/>
            <person name="Dacks J.B."/>
            <person name="Durnford D.G."/>
            <person name="Fast N.M."/>
            <person name="Green B.R."/>
            <person name="Grisdale C.J."/>
            <person name="Hempel F."/>
            <person name="Henrissat B."/>
            <person name="Hoppner M.P."/>
            <person name="Ishida K."/>
            <person name="Kim E."/>
            <person name="Koreny L."/>
            <person name="Kroth P.G."/>
            <person name="Liu Y."/>
            <person name="Malik S.B."/>
            <person name="Maier U.G."/>
            <person name="McRose D."/>
            <person name="Mock T."/>
            <person name="Neilson J.A."/>
            <person name="Onodera N.T."/>
            <person name="Poole A.M."/>
            <person name="Pritham E.J."/>
            <person name="Richards T.A."/>
            <person name="Rocap G."/>
            <person name="Roy S.W."/>
            <person name="Sarai C."/>
            <person name="Schaack S."/>
            <person name="Shirato S."/>
            <person name="Slamovits C.H."/>
            <person name="Spencer D.F."/>
            <person name="Suzuki S."/>
            <person name="Worden A.Z."/>
            <person name="Zauner S."/>
            <person name="Barry K."/>
            <person name="Bell C."/>
            <person name="Bharti A.K."/>
            <person name="Crow J.A."/>
            <person name="Grimwood J."/>
            <person name="Kramer R."/>
            <person name="Lindquist E."/>
            <person name="Lucas S."/>
            <person name="Salamov A."/>
            <person name="McFadden G.I."/>
            <person name="Lane C.E."/>
            <person name="Keeling P.J."/>
            <person name="Gray M.W."/>
            <person name="Grigoriev I.V."/>
            <person name="Archibald J.M."/>
        </authorList>
    </citation>
    <scope>NUCLEOTIDE SEQUENCE</scope>
    <source>
        <strain evidence="15 17">CCMP2712</strain>
    </source>
</reference>
<comment type="caution">
    <text evidence="11">Lacks conserved residue(s) required for the propagation of feature annotation.</text>
</comment>
<dbReference type="GeneID" id="17295708"/>
<dbReference type="EMBL" id="JH993043">
    <property type="protein sequence ID" value="EKX38976.1"/>
    <property type="molecule type" value="Genomic_DNA"/>
</dbReference>
<accession>L1IRS7</accession>
<dbReference type="PROSITE" id="PS00652">
    <property type="entry name" value="TNFR_NGFR_1"/>
    <property type="match status" value="1"/>
</dbReference>
<feature type="repeat" description="TNFR-Cys" evidence="11">
    <location>
        <begin position="155"/>
        <end position="197"/>
    </location>
</feature>
<evidence type="ECO:0000313" key="16">
    <source>
        <dbReference type="EnsemblProtists" id="EKX38976"/>
    </source>
</evidence>